<comment type="caution">
    <text evidence="5">The sequence shown here is derived from an EMBL/GenBank/DDBJ whole genome shotgun (WGS) entry which is preliminary data.</text>
</comment>
<feature type="DNA-binding region" description="H-T-H motif" evidence="2">
    <location>
        <begin position="47"/>
        <end position="66"/>
    </location>
</feature>
<dbReference type="InterPro" id="IPR001647">
    <property type="entry name" value="HTH_TetR"/>
</dbReference>
<feature type="domain" description="HTH tetR-type" evidence="4">
    <location>
        <begin position="24"/>
        <end position="84"/>
    </location>
</feature>
<dbReference type="SUPFAM" id="SSF46689">
    <property type="entry name" value="Homeodomain-like"/>
    <property type="match status" value="1"/>
</dbReference>
<dbReference type="Pfam" id="PF17938">
    <property type="entry name" value="TetR_C_29"/>
    <property type="match status" value="1"/>
</dbReference>
<sequence length="235" mass="26349">MTADDPTTPDASTASKPGRKNNPEATRQNILDVAREEFANLGFSGGRVDAIAERTRTTKRMIYYYFGSKEGLYLAVLEQAYSDIRRIENTLNLDNLEPEQAIRTLIDFTFDYQEQHEDFIRLVSIENIHRAEHMKDSTVIANLNVTVIDTIGRILDAGRATGVFRNPISPTDLHLMISAFCFFRVSNRHTFTLIFHQDLAAPATRARHKAMIADAIISLLKSDGTAPVLPLAHST</sequence>
<dbReference type="OrthoDB" id="2356263at2"/>
<evidence type="ECO:0000313" key="5">
    <source>
        <dbReference type="EMBL" id="RTR22878.1"/>
    </source>
</evidence>
<dbReference type="GO" id="GO:0003677">
    <property type="term" value="F:DNA binding"/>
    <property type="evidence" value="ECO:0007669"/>
    <property type="project" value="UniProtKB-UniRule"/>
</dbReference>
<evidence type="ECO:0000259" key="4">
    <source>
        <dbReference type="PROSITE" id="PS50977"/>
    </source>
</evidence>
<dbReference type="Pfam" id="PF00440">
    <property type="entry name" value="TetR_N"/>
    <property type="match status" value="1"/>
</dbReference>
<dbReference type="Proteomes" id="UP000277007">
    <property type="component" value="Unassembled WGS sequence"/>
</dbReference>
<dbReference type="RefSeq" id="WP_126612628.1">
    <property type="nucleotide sequence ID" value="NZ_JBHUCY010000004.1"/>
</dbReference>
<accession>A0A3S0KD18</accession>
<dbReference type="SUPFAM" id="SSF48498">
    <property type="entry name" value="Tetracyclin repressor-like, C-terminal domain"/>
    <property type="match status" value="1"/>
</dbReference>
<evidence type="ECO:0000256" key="2">
    <source>
        <dbReference type="PROSITE-ProRule" id="PRU00335"/>
    </source>
</evidence>
<keyword evidence="1 2" id="KW-0238">DNA-binding</keyword>
<evidence type="ECO:0000256" key="3">
    <source>
        <dbReference type="SAM" id="MobiDB-lite"/>
    </source>
</evidence>
<dbReference type="EMBL" id="RXMA01000003">
    <property type="protein sequence ID" value="RTR22878.1"/>
    <property type="molecule type" value="Genomic_DNA"/>
</dbReference>
<gene>
    <name evidence="5" type="ORF">EJ903_04675</name>
</gene>
<dbReference type="PRINTS" id="PR00455">
    <property type="entry name" value="HTHTETR"/>
</dbReference>
<dbReference type="InterPro" id="IPR009057">
    <property type="entry name" value="Homeodomain-like_sf"/>
</dbReference>
<dbReference type="AlphaFoldDB" id="A0A3S0KD18"/>
<organism evidence="5 6">
    <name type="scientific">Azospirillum griseum</name>
    <dbReference type="NCBI Taxonomy" id="2496639"/>
    <lineage>
        <taxon>Bacteria</taxon>
        <taxon>Pseudomonadati</taxon>
        <taxon>Pseudomonadota</taxon>
        <taxon>Alphaproteobacteria</taxon>
        <taxon>Rhodospirillales</taxon>
        <taxon>Azospirillaceae</taxon>
        <taxon>Azospirillum</taxon>
    </lineage>
</organism>
<proteinExistence type="predicted"/>
<protein>
    <submittedName>
        <fullName evidence="5">TetR/AcrR family transcriptional regulator</fullName>
    </submittedName>
</protein>
<evidence type="ECO:0000256" key="1">
    <source>
        <dbReference type="ARBA" id="ARBA00023125"/>
    </source>
</evidence>
<dbReference type="PROSITE" id="PS50977">
    <property type="entry name" value="HTH_TETR_2"/>
    <property type="match status" value="1"/>
</dbReference>
<dbReference type="PANTHER" id="PTHR30328">
    <property type="entry name" value="TRANSCRIPTIONAL REPRESSOR"/>
    <property type="match status" value="1"/>
</dbReference>
<dbReference type="Gene3D" id="1.10.357.10">
    <property type="entry name" value="Tetracycline Repressor, domain 2"/>
    <property type="match status" value="1"/>
</dbReference>
<feature type="compositionally biased region" description="Low complexity" evidence="3">
    <location>
        <begin position="1"/>
        <end position="15"/>
    </location>
</feature>
<reference evidence="5 6" key="1">
    <citation type="submission" date="2018-12" db="EMBL/GenBank/DDBJ databases">
        <authorList>
            <person name="Yang Y."/>
        </authorList>
    </citation>
    <scope>NUCLEOTIDE SEQUENCE [LARGE SCALE GENOMIC DNA]</scope>
    <source>
        <strain evidence="5 6">L-25-5w-1</strain>
    </source>
</reference>
<evidence type="ECO:0000313" key="6">
    <source>
        <dbReference type="Proteomes" id="UP000277007"/>
    </source>
</evidence>
<feature type="region of interest" description="Disordered" evidence="3">
    <location>
        <begin position="1"/>
        <end position="25"/>
    </location>
</feature>
<dbReference type="InterPro" id="IPR036271">
    <property type="entry name" value="Tet_transcr_reg_TetR-rel_C_sf"/>
</dbReference>
<keyword evidence="6" id="KW-1185">Reference proteome</keyword>
<dbReference type="InterPro" id="IPR041474">
    <property type="entry name" value="NicS_C"/>
</dbReference>
<dbReference type="PANTHER" id="PTHR30328:SF54">
    <property type="entry name" value="HTH-TYPE TRANSCRIPTIONAL REPRESSOR SCO4008"/>
    <property type="match status" value="1"/>
</dbReference>
<name>A0A3S0KD18_9PROT</name>
<dbReference type="InterPro" id="IPR050109">
    <property type="entry name" value="HTH-type_TetR-like_transc_reg"/>
</dbReference>